<evidence type="ECO:0000313" key="3">
    <source>
        <dbReference type="Proteomes" id="UP000077202"/>
    </source>
</evidence>
<dbReference type="AlphaFoldDB" id="A0A176WJM0"/>
<feature type="compositionally biased region" description="Low complexity" evidence="1">
    <location>
        <begin position="64"/>
        <end position="74"/>
    </location>
</feature>
<sequence>MRSPHVYGIRCEESVLYTATGLKTKRGNLREASWASTAVAFELRRRLTEGGGREDSKQTQEGKGASVVVLSGSGVEEEEVDQGDDDDGEGEEEAGAGGPAQRFSERASACVRACVGAREKRETDVLEWHDVEDGVPTLDAPTPASRRRSCGASGSGSGLRVPSGQSSSPSSCRIVAQPLEPFEPFEPSGQRPPRPVNKRSRSRSAGNKGVRFLKVDIRLPRQEGAPLGSKKVIRLVKIDVRPRPNDAPGAGFASSPSAGWPFKQQQQHRPKAHSRREIRDGSESPDVGFFNSPSRDWARILRLSRPQQEIQEQLDVGFFASPSGGGGWAFKQQRPTRSRQEKFEAPSSSFGASPSAVWGGGSSKQRRHRSRKEIYDRPSSSSGGRSSSLQSPSGPRQEIQDGLESPDTGFLSSPVGGWATRHRPHLYRRRHGASGEIKPAG</sequence>
<evidence type="ECO:0000256" key="1">
    <source>
        <dbReference type="SAM" id="MobiDB-lite"/>
    </source>
</evidence>
<reference evidence="2" key="1">
    <citation type="submission" date="2016-03" db="EMBL/GenBank/DDBJ databases">
        <title>Mechanisms controlling the formation of the plant cell surface in tip-growing cells are functionally conserved among land plants.</title>
        <authorList>
            <person name="Honkanen S."/>
            <person name="Jones V.A."/>
            <person name="Morieri G."/>
            <person name="Champion C."/>
            <person name="Hetherington A.J."/>
            <person name="Kelly S."/>
            <person name="Saint-Marcoux D."/>
            <person name="Proust H."/>
            <person name="Prescott H."/>
            <person name="Dolan L."/>
        </authorList>
    </citation>
    <scope>NUCLEOTIDE SEQUENCE [LARGE SCALE GENOMIC DNA]</scope>
    <source>
        <tissue evidence="2">Whole gametophyte</tissue>
    </source>
</reference>
<feature type="compositionally biased region" description="Basic residues" evidence="1">
    <location>
        <begin position="420"/>
        <end position="432"/>
    </location>
</feature>
<feature type="compositionally biased region" description="Low complexity" evidence="1">
    <location>
        <begin position="247"/>
        <end position="261"/>
    </location>
</feature>
<feature type="compositionally biased region" description="Basic and acidic residues" evidence="1">
    <location>
        <begin position="49"/>
        <end position="60"/>
    </location>
</feature>
<feature type="compositionally biased region" description="Acidic residues" evidence="1">
    <location>
        <begin position="75"/>
        <end position="94"/>
    </location>
</feature>
<feature type="compositionally biased region" description="Low complexity" evidence="1">
    <location>
        <begin position="345"/>
        <end position="356"/>
    </location>
</feature>
<evidence type="ECO:0000313" key="2">
    <source>
        <dbReference type="EMBL" id="OAE32853.1"/>
    </source>
</evidence>
<gene>
    <name evidence="2" type="ORF">AXG93_1409s1200</name>
</gene>
<dbReference type="Proteomes" id="UP000077202">
    <property type="component" value="Unassembled WGS sequence"/>
</dbReference>
<keyword evidence="3" id="KW-1185">Reference proteome</keyword>
<feature type="region of interest" description="Disordered" evidence="1">
    <location>
        <begin position="313"/>
        <end position="441"/>
    </location>
</feature>
<feature type="region of interest" description="Disordered" evidence="1">
    <location>
        <begin position="243"/>
        <end position="293"/>
    </location>
</feature>
<dbReference type="EMBL" id="LVLJ01000725">
    <property type="protein sequence ID" value="OAE32853.1"/>
    <property type="molecule type" value="Genomic_DNA"/>
</dbReference>
<accession>A0A176WJM0</accession>
<comment type="caution">
    <text evidence="2">The sequence shown here is derived from an EMBL/GenBank/DDBJ whole genome shotgun (WGS) entry which is preliminary data.</text>
</comment>
<organism evidence="2 3">
    <name type="scientific">Marchantia polymorpha subsp. ruderalis</name>
    <dbReference type="NCBI Taxonomy" id="1480154"/>
    <lineage>
        <taxon>Eukaryota</taxon>
        <taxon>Viridiplantae</taxon>
        <taxon>Streptophyta</taxon>
        <taxon>Embryophyta</taxon>
        <taxon>Marchantiophyta</taxon>
        <taxon>Marchantiopsida</taxon>
        <taxon>Marchantiidae</taxon>
        <taxon>Marchantiales</taxon>
        <taxon>Marchantiaceae</taxon>
        <taxon>Marchantia</taxon>
    </lineage>
</organism>
<protein>
    <submittedName>
        <fullName evidence="2">Uncharacterized protein</fullName>
    </submittedName>
</protein>
<feature type="region of interest" description="Disordered" evidence="1">
    <location>
        <begin position="132"/>
        <end position="211"/>
    </location>
</feature>
<proteinExistence type="predicted"/>
<name>A0A176WJM0_MARPO</name>
<feature type="compositionally biased region" description="Low complexity" evidence="1">
    <location>
        <begin position="158"/>
        <end position="171"/>
    </location>
</feature>
<feature type="compositionally biased region" description="Low complexity" evidence="1">
    <location>
        <begin position="377"/>
        <end position="396"/>
    </location>
</feature>
<feature type="region of interest" description="Disordered" evidence="1">
    <location>
        <begin position="49"/>
        <end position="104"/>
    </location>
</feature>